<accession>A0A8K0I8A0</accession>
<evidence type="ECO:0000313" key="1">
    <source>
        <dbReference type="EMBL" id="KAG1342232.1"/>
    </source>
</evidence>
<dbReference type="AlphaFoldDB" id="A0A8K0I8A0"/>
<comment type="caution">
    <text evidence="1">The sequence shown here is derived from an EMBL/GenBank/DDBJ whole genome shotgun (WGS) entry which is preliminary data.</text>
</comment>
<reference evidence="1" key="2">
    <citation type="submission" date="2019-07" db="EMBL/GenBank/DDBJ databases">
        <authorList>
            <person name="Yang Y."/>
            <person name="Bocs S."/>
            <person name="Baudouin L."/>
        </authorList>
    </citation>
    <scope>NUCLEOTIDE SEQUENCE</scope>
    <source>
        <tissue evidence="1">Spear leaf of Hainan Tall coconut</tissue>
    </source>
</reference>
<dbReference type="GO" id="GO:0015995">
    <property type="term" value="P:chlorophyll biosynthetic process"/>
    <property type="evidence" value="ECO:0007669"/>
    <property type="project" value="TreeGrafter"/>
</dbReference>
<dbReference type="InterPro" id="IPR050407">
    <property type="entry name" value="Geranylgeranyl_reductase"/>
</dbReference>
<dbReference type="GO" id="GO:0009535">
    <property type="term" value="C:chloroplast thylakoid membrane"/>
    <property type="evidence" value="ECO:0007669"/>
    <property type="project" value="TreeGrafter"/>
</dbReference>
<dbReference type="Proteomes" id="UP000797356">
    <property type="component" value="Chromosome 5"/>
</dbReference>
<dbReference type="PANTHER" id="PTHR42685:SF13">
    <property type="entry name" value="GERANYLGERANYL DIPHOSPHATE REDUCTASE"/>
    <property type="match status" value="1"/>
</dbReference>
<evidence type="ECO:0000313" key="2">
    <source>
        <dbReference type="Proteomes" id="UP000797356"/>
    </source>
</evidence>
<dbReference type="OrthoDB" id="2449818at2759"/>
<keyword evidence="2" id="KW-1185">Reference proteome</keyword>
<dbReference type="PANTHER" id="PTHR42685">
    <property type="entry name" value="GERANYLGERANYL DIPHOSPHATE REDUCTASE"/>
    <property type="match status" value="1"/>
</dbReference>
<dbReference type="InterPro" id="IPR023674">
    <property type="entry name" value="Ribosomal_uL1-like"/>
</dbReference>
<dbReference type="Gene3D" id="3.30.190.20">
    <property type="match status" value="1"/>
</dbReference>
<organism evidence="1 2">
    <name type="scientific">Cocos nucifera</name>
    <name type="common">Coconut palm</name>
    <dbReference type="NCBI Taxonomy" id="13894"/>
    <lineage>
        <taxon>Eukaryota</taxon>
        <taxon>Viridiplantae</taxon>
        <taxon>Streptophyta</taxon>
        <taxon>Embryophyta</taxon>
        <taxon>Tracheophyta</taxon>
        <taxon>Spermatophyta</taxon>
        <taxon>Magnoliopsida</taxon>
        <taxon>Liliopsida</taxon>
        <taxon>Arecaceae</taxon>
        <taxon>Arecoideae</taxon>
        <taxon>Cocoseae</taxon>
        <taxon>Attaleinae</taxon>
        <taxon>Cocos</taxon>
    </lineage>
</organism>
<name>A0A8K0I8A0_COCNU</name>
<dbReference type="EMBL" id="CM017876">
    <property type="protein sequence ID" value="KAG1342232.1"/>
    <property type="molecule type" value="Genomic_DNA"/>
</dbReference>
<gene>
    <name evidence="1" type="ORF">COCNU_05G004610</name>
</gene>
<dbReference type="SUPFAM" id="SSF56808">
    <property type="entry name" value="Ribosomal protein L1"/>
    <property type="match status" value="1"/>
</dbReference>
<proteinExistence type="predicted"/>
<sequence length="197" mass="21934">MLHHEVLDAFLCSRAESHGTHLLPGLFTSLEPPSSFFSGVPSLIHYTSFPTLVIGTLAGTPSTLAVNVLVGTDRTNSHIARSITVGTYSSAIAFQEEIRLPPEKMTHYEDLAKMYVGNDISPDFYEWAFLGKFLTLVTHQESLEAKVNETKAMVKFQLKKVLCMGVAEGNRSMEEKQIFQNVQLGVNFLVSLLKKNW</sequence>
<dbReference type="GO" id="GO:0045550">
    <property type="term" value="F:geranylgeranyl reductase activity"/>
    <property type="evidence" value="ECO:0007669"/>
    <property type="project" value="TreeGrafter"/>
</dbReference>
<protein>
    <submittedName>
        <fullName evidence="1">Uncharacterized protein</fullName>
    </submittedName>
</protein>
<reference evidence="1" key="1">
    <citation type="journal article" date="2017" name="Gigascience">
        <title>The genome draft of coconut (Cocos nucifera).</title>
        <authorList>
            <person name="Xiao Y."/>
            <person name="Xu P."/>
            <person name="Fan H."/>
            <person name="Baudouin L."/>
            <person name="Xia W."/>
            <person name="Bocs S."/>
            <person name="Xu J."/>
            <person name="Li Q."/>
            <person name="Guo A."/>
            <person name="Zhou L."/>
            <person name="Li J."/>
            <person name="Wu Y."/>
            <person name="Ma Z."/>
            <person name="Armero A."/>
            <person name="Issali A.E."/>
            <person name="Liu N."/>
            <person name="Peng M."/>
            <person name="Yang Y."/>
        </authorList>
    </citation>
    <scope>NUCLEOTIDE SEQUENCE</scope>
    <source>
        <tissue evidence="1">Spear leaf of Hainan Tall coconut</tissue>
    </source>
</reference>